<organism evidence="1 2">
    <name type="scientific">Vigna mungo</name>
    <name type="common">Black gram</name>
    <name type="synonym">Phaseolus mungo</name>
    <dbReference type="NCBI Taxonomy" id="3915"/>
    <lineage>
        <taxon>Eukaryota</taxon>
        <taxon>Viridiplantae</taxon>
        <taxon>Streptophyta</taxon>
        <taxon>Embryophyta</taxon>
        <taxon>Tracheophyta</taxon>
        <taxon>Spermatophyta</taxon>
        <taxon>Magnoliopsida</taxon>
        <taxon>eudicotyledons</taxon>
        <taxon>Gunneridae</taxon>
        <taxon>Pentapetalae</taxon>
        <taxon>rosids</taxon>
        <taxon>fabids</taxon>
        <taxon>Fabales</taxon>
        <taxon>Fabaceae</taxon>
        <taxon>Papilionoideae</taxon>
        <taxon>50 kb inversion clade</taxon>
        <taxon>NPAAA clade</taxon>
        <taxon>indigoferoid/millettioid clade</taxon>
        <taxon>Phaseoleae</taxon>
        <taxon>Vigna</taxon>
    </lineage>
</organism>
<dbReference type="AlphaFoldDB" id="A0AAQ3N0V6"/>
<accession>A0AAQ3N0V6</accession>
<reference evidence="1 2" key="1">
    <citation type="journal article" date="2023" name="Life. Sci Alliance">
        <title>Evolutionary insights into 3D genome organization and epigenetic landscape of Vigna mungo.</title>
        <authorList>
            <person name="Junaid A."/>
            <person name="Singh B."/>
            <person name="Bhatia S."/>
        </authorList>
    </citation>
    <scope>NUCLEOTIDE SEQUENCE [LARGE SCALE GENOMIC DNA]</scope>
    <source>
        <strain evidence="1">Urdbean</strain>
    </source>
</reference>
<name>A0AAQ3N0V6_VIGMU</name>
<proteinExistence type="predicted"/>
<protein>
    <recommendedName>
        <fullName evidence="3">Transposase MuDR plant domain-containing protein</fullName>
    </recommendedName>
</protein>
<sequence>MDVKELWHNLGGQFVDVYRLKLLTDDKGVMHMLNIARLNHEVHLYVVHNIMKPEIIEMTDWGGHGEVQTEMLKGEGDEGEGDGEVHTELGTQVVEGEGDAHEGVEEAKVHVVHDFELEDLGEDDDVEGNEGEDVYEAEIEDEDVDDEEVDVSVQCDTDTSKGSLRQEPSSLVVESSRSTDNVCIHDVRGLSDNEWLSDELISGVDSEDDDGSTKIRFPTFIMPKSLEAYKWEVGTYFAKKKEFTDAIRTYALSNGRSLQFIRMTRKGFL</sequence>
<evidence type="ECO:0008006" key="3">
    <source>
        <dbReference type="Google" id="ProtNLM"/>
    </source>
</evidence>
<dbReference type="EMBL" id="CP144693">
    <property type="protein sequence ID" value="WVZ01088.1"/>
    <property type="molecule type" value="Genomic_DNA"/>
</dbReference>
<evidence type="ECO:0000313" key="1">
    <source>
        <dbReference type="EMBL" id="WVZ01088.1"/>
    </source>
</evidence>
<gene>
    <name evidence="1" type="ORF">V8G54_027157</name>
</gene>
<evidence type="ECO:0000313" key="2">
    <source>
        <dbReference type="Proteomes" id="UP001374535"/>
    </source>
</evidence>
<dbReference type="Proteomes" id="UP001374535">
    <property type="component" value="Chromosome 8"/>
</dbReference>
<keyword evidence="2" id="KW-1185">Reference proteome</keyword>